<dbReference type="PhylomeDB" id="B4GSE9"/>
<dbReference type="HOGENOM" id="CLU_2111388_0_0_1"/>
<keyword evidence="4" id="KW-1185">Reference proteome</keyword>
<protein>
    <submittedName>
        <fullName evidence="3">GL26500</fullName>
    </submittedName>
</protein>
<dbReference type="InterPro" id="IPR031806">
    <property type="entry name" value="DUF4744"/>
</dbReference>
<reference evidence="3 4" key="1">
    <citation type="journal article" date="2007" name="Nature">
        <title>Evolution of genes and genomes on the Drosophila phylogeny.</title>
        <authorList>
            <consortium name="Drosophila 12 Genomes Consortium"/>
            <person name="Clark A.G."/>
            <person name="Eisen M.B."/>
            <person name="Smith D.R."/>
            <person name="Bergman C.M."/>
            <person name="Oliver B."/>
            <person name="Markow T.A."/>
            <person name="Kaufman T.C."/>
            <person name="Kellis M."/>
            <person name="Gelbart W."/>
            <person name="Iyer V.N."/>
            <person name="Pollard D.A."/>
            <person name="Sackton T.B."/>
            <person name="Larracuente A.M."/>
            <person name="Singh N.D."/>
            <person name="Abad J.P."/>
            <person name="Abt D.N."/>
            <person name="Adryan B."/>
            <person name="Aguade M."/>
            <person name="Akashi H."/>
            <person name="Anderson W.W."/>
            <person name="Aquadro C.F."/>
            <person name="Ardell D.H."/>
            <person name="Arguello R."/>
            <person name="Artieri C.G."/>
            <person name="Barbash D.A."/>
            <person name="Barker D."/>
            <person name="Barsanti P."/>
            <person name="Batterham P."/>
            <person name="Batzoglou S."/>
            <person name="Begun D."/>
            <person name="Bhutkar A."/>
            <person name="Blanco E."/>
            <person name="Bosak S.A."/>
            <person name="Bradley R.K."/>
            <person name="Brand A.D."/>
            <person name="Brent M.R."/>
            <person name="Brooks A.N."/>
            <person name="Brown R.H."/>
            <person name="Butlin R.K."/>
            <person name="Caggese C."/>
            <person name="Calvi B.R."/>
            <person name="Bernardo de Carvalho A."/>
            <person name="Caspi A."/>
            <person name="Castrezana S."/>
            <person name="Celniker S.E."/>
            <person name="Chang J.L."/>
            <person name="Chapple C."/>
            <person name="Chatterji S."/>
            <person name="Chinwalla A."/>
            <person name="Civetta A."/>
            <person name="Clifton S.W."/>
            <person name="Comeron J.M."/>
            <person name="Costello J.C."/>
            <person name="Coyne J.A."/>
            <person name="Daub J."/>
            <person name="David R.G."/>
            <person name="Delcher A.L."/>
            <person name="Delehaunty K."/>
            <person name="Do C.B."/>
            <person name="Ebling H."/>
            <person name="Edwards K."/>
            <person name="Eickbush T."/>
            <person name="Evans J.D."/>
            <person name="Filipski A."/>
            <person name="Findeiss S."/>
            <person name="Freyhult E."/>
            <person name="Fulton L."/>
            <person name="Fulton R."/>
            <person name="Garcia A.C."/>
            <person name="Gardiner A."/>
            <person name="Garfield D.A."/>
            <person name="Garvin B.E."/>
            <person name="Gibson G."/>
            <person name="Gilbert D."/>
            <person name="Gnerre S."/>
            <person name="Godfrey J."/>
            <person name="Good R."/>
            <person name="Gotea V."/>
            <person name="Gravely B."/>
            <person name="Greenberg A.J."/>
            <person name="Griffiths-Jones S."/>
            <person name="Gross S."/>
            <person name="Guigo R."/>
            <person name="Gustafson E.A."/>
            <person name="Haerty W."/>
            <person name="Hahn M.W."/>
            <person name="Halligan D.L."/>
            <person name="Halpern A.L."/>
            <person name="Halter G.M."/>
            <person name="Han M.V."/>
            <person name="Heger A."/>
            <person name="Hillier L."/>
            <person name="Hinrichs A.S."/>
            <person name="Holmes I."/>
            <person name="Hoskins R.A."/>
            <person name="Hubisz M.J."/>
            <person name="Hultmark D."/>
            <person name="Huntley M.A."/>
            <person name="Jaffe D.B."/>
            <person name="Jagadeeshan S."/>
            <person name="Jeck W.R."/>
            <person name="Johnson J."/>
            <person name="Jones C.D."/>
            <person name="Jordan W.C."/>
            <person name="Karpen G.H."/>
            <person name="Kataoka E."/>
            <person name="Keightley P.D."/>
            <person name="Kheradpour P."/>
            <person name="Kirkness E.F."/>
            <person name="Koerich L.B."/>
            <person name="Kristiansen K."/>
            <person name="Kudrna D."/>
            <person name="Kulathinal R.J."/>
            <person name="Kumar S."/>
            <person name="Kwok R."/>
            <person name="Lander E."/>
            <person name="Langley C.H."/>
            <person name="Lapoint R."/>
            <person name="Lazzaro B.P."/>
            <person name="Lee S.J."/>
            <person name="Levesque L."/>
            <person name="Li R."/>
            <person name="Lin C.F."/>
            <person name="Lin M.F."/>
            <person name="Lindblad-Toh K."/>
            <person name="Llopart A."/>
            <person name="Long M."/>
            <person name="Low L."/>
            <person name="Lozovsky E."/>
            <person name="Lu J."/>
            <person name="Luo M."/>
            <person name="Machado C.A."/>
            <person name="Makalowski W."/>
            <person name="Marzo M."/>
            <person name="Matsuda M."/>
            <person name="Matzkin L."/>
            <person name="McAllister B."/>
            <person name="McBride C.S."/>
            <person name="McKernan B."/>
            <person name="McKernan K."/>
            <person name="Mendez-Lago M."/>
            <person name="Minx P."/>
            <person name="Mollenhauer M.U."/>
            <person name="Montooth K."/>
            <person name="Mount S.M."/>
            <person name="Mu X."/>
            <person name="Myers E."/>
            <person name="Negre B."/>
            <person name="Newfeld S."/>
            <person name="Nielsen R."/>
            <person name="Noor M.A."/>
            <person name="O'Grady P."/>
            <person name="Pachter L."/>
            <person name="Papaceit M."/>
            <person name="Parisi M.J."/>
            <person name="Parisi M."/>
            <person name="Parts L."/>
            <person name="Pedersen J.S."/>
            <person name="Pesole G."/>
            <person name="Phillippy A.M."/>
            <person name="Ponting C.P."/>
            <person name="Pop M."/>
            <person name="Porcelli D."/>
            <person name="Powell J.R."/>
            <person name="Prohaska S."/>
            <person name="Pruitt K."/>
            <person name="Puig M."/>
            <person name="Quesneville H."/>
            <person name="Ram K.R."/>
            <person name="Rand D."/>
            <person name="Rasmussen M.D."/>
            <person name="Reed L.K."/>
            <person name="Reenan R."/>
            <person name="Reily A."/>
            <person name="Remington K.A."/>
            <person name="Rieger T.T."/>
            <person name="Ritchie M.G."/>
            <person name="Robin C."/>
            <person name="Rogers Y.H."/>
            <person name="Rohde C."/>
            <person name="Rozas J."/>
            <person name="Rubenfield M.J."/>
            <person name="Ruiz A."/>
            <person name="Russo S."/>
            <person name="Salzberg S.L."/>
            <person name="Sanchez-Gracia A."/>
            <person name="Saranga D.J."/>
            <person name="Sato H."/>
            <person name="Schaeffer S.W."/>
            <person name="Schatz M.C."/>
            <person name="Schlenke T."/>
            <person name="Schwartz R."/>
            <person name="Segarra C."/>
            <person name="Singh R.S."/>
            <person name="Sirot L."/>
            <person name="Sirota M."/>
            <person name="Sisneros N.B."/>
            <person name="Smith C.D."/>
            <person name="Smith T.F."/>
            <person name="Spieth J."/>
            <person name="Stage D.E."/>
            <person name="Stark A."/>
            <person name="Stephan W."/>
            <person name="Strausberg R.L."/>
            <person name="Strempel S."/>
            <person name="Sturgill D."/>
            <person name="Sutton G."/>
            <person name="Sutton G.G."/>
            <person name="Tao W."/>
            <person name="Teichmann S."/>
            <person name="Tobari Y.N."/>
            <person name="Tomimura Y."/>
            <person name="Tsolas J.M."/>
            <person name="Valente V.L."/>
            <person name="Venter E."/>
            <person name="Venter J.C."/>
            <person name="Vicario S."/>
            <person name="Vieira F.G."/>
            <person name="Vilella A.J."/>
            <person name="Villasante A."/>
            <person name="Walenz B."/>
            <person name="Wang J."/>
            <person name="Wasserman M."/>
            <person name="Watts T."/>
            <person name="Wilson D."/>
            <person name="Wilson R.K."/>
            <person name="Wing R.A."/>
            <person name="Wolfner M.F."/>
            <person name="Wong A."/>
            <person name="Wong G.K."/>
            <person name="Wu C.I."/>
            <person name="Wu G."/>
            <person name="Yamamoto D."/>
            <person name="Yang H.P."/>
            <person name="Yang S.P."/>
            <person name="Yorke J.A."/>
            <person name="Yoshida K."/>
            <person name="Zdobnov E."/>
            <person name="Zhang P."/>
            <person name="Zhang Y."/>
            <person name="Zimin A.V."/>
            <person name="Baldwin J."/>
            <person name="Abdouelleil A."/>
            <person name="Abdulkadir J."/>
            <person name="Abebe A."/>
            <person name="Abera B."/>
            <person name="Abreu J."/>
            <person name="Acer S.C."/>
            <person name="Aftuck L."/>
            <person name="Alexander A."/>
            <person name="An P."/>
            <person name="Anderson E."/>
            <person name="Anderson S."/>
            <person name="Arachi H."/>
            <person name="Azer M."/>
            <person name="Bachantsang P."/>
            <person name="Barry A."/>
            <person name="Bayul T."/>
            <person name="Berlin A."/>
            <person name="Bessette D."/>
            <person name="Bloom T."/>
            <person name="Blye J."/>
            <person name="Boguslavskiy L."/>
            <person name="Bonnet C."/>
            <person name="Boukhgalter B."/>
            <person name="Bourzgui I."/>
            <person name="Brown A."/>
            <person name="Cahill P."/>
            <person name="Channer S."/>
            <person name="Cheshatsang Y."/>
            <person name="Chuda L."/>
            <person name="Citroen M."/>
            <person name="Collymore A."/>
            <person name="Cooke P."/>
            <person name="Costello M."/>
            <person name="D'Aco K."/>
            <person name="Daza R."/>
            <person name="De Haan G."/>
            <person name="DeGray S."/>
            <person name="DeMaso C."/>
            <person name="Dhargay N."/>
            <person name="Dooley K."/>
            <person name="Dooley E."/>
            <person name="Doricent M."/>
            <person name="Dorje P."/>
            <person name="Dorjee K."/>
            <person name="Dupes A."/>
            <person name="Elong R."/>
            <person name="Falk J."/>
            <person name="Farina A."/>
            <person name="Faro S."/>
            <person name="Ferguson D."/>
            <person name="Fisher S."/>
            <person name="Foley C.D."/>
            <person name="Franke A."/>
            <person name="Friedrich D."/>
            <person name="Gadbois L."/>
            <person name="Gearin G."/>
            <person name="Gearin C.R."/>
            <person name="Giannoukos G."/>
            <person name="Goode T."/>
            <person name="Graham J."/>
            <person name="Grandbois E."/>
            <person name="Grewal S."/>
            <person name="Gyaltsen K."/>
            <person name="Hafez N."/>
            <person name="Hagos B."/>
            <person name="Hall J."/>
            <person name="Henson C."/>
            <person name="Hollinger A."/>
            <person name="Honan T."/>
            <person name="Huard M.D."/>
            <person name="Hughes L."/>
            <person name="Hurhula B."/>
            <person name="Husby M.E."/>
            <person name="Kamat A."/>
            <person name="Kanga B."/>
            <person name="Kashin S."/>
            <person name="Khazanovich D."/>
            <person name="Kisner P."/>
            <person name="Lance K."/>
            <person name="Lara M."/>
            <person name="Lee W."/>
            <person name="Lennon N."/>
            <person name="Letendre F."/>
            <person name="LeVine R."/>
            <person name="Lipovsky A."/>
            <person name="Liu X."/>
            <person name="Liu J."/>
            <person name="Liu S."/>
            <person name="Lokyitsang T."/>
            <person name="Lokyitsang Y."/>
            <person name="Lubonja R."/>
            <person name="Lui A."/>
            <person name="MacDonald P."/>
            <person name="Magnisalis V."/>
            <person name="Maru K."/>
            <person name="Matthews C."/>
            <person name="McCusker W."/>
            <person name="McDonough S."/>
            <person name="Mehta T."/>
            <person name="Meldrim J."/>
            <person name="Meneus L."/>
            <person name="Mihai O."/>
            <person name="Mihalev A."/>
            <person name="Mihova T."/>
            <person name="Mittelman R."/>
            <person name="Mlenga V."/>
            <person name="Montmayeur A."/>
            <person name="Mulrain L."/>
            <person name="Navidi A."/>
            <person name="Naylor J."/>
            <person name="Negash T."/>
            <person name="Nguyen T."/>
            <person name="Nguyen N."/>
            <person name="Nicol R."/>
            <person name="Norbu C."/>
            <person name="Norbu N."/>
            <person name="Novod N."/>
            <person name="O'Neill B."/>
            <person name="Osman S."/>
            <person name="Markiewicz E."/>
            <person name="Oyono O.L."/>
            <person name="Patti C."/>
            <person name="Phunkhang P."/>
            <person name="Pierre F."/>
            <person name="Priest M."/>
            <person name="Raghuraman S."/>
            <person name="Rege F."/>
            <person name="Reyes R."/>
            <person name="Rise C."/>
            <person name="Rogov P."/>
            <person name="Ross K."/>
            <person name="Ryan E."/>
            <person name="Settipalli S."/>
            <person name="Shea T."/>
            <person name="Sherpa N."/>
            <person name="Shi L."/>
            <person name="Shih D."/>
            <person name="Sparrow T."/>
            <person name="Spaulding J."/>
            <person name="Stalker J."/>
            <person name="Stange-Thomann N."/>
            <person name="Stavropoulos S."/>
            <person name="Stone C."/>
            <person name="Strader C."/>
            <person name="Tesfaye S."/>
            <person name="Thomson T."/>
            <person name="Thoulutsang Y."/>
            <person name="Thoulutsang D."/>
            <person name="Topham K."/>
            <person name="Topping I."/>
            <person name="Tsamla T."/>
            <person name="Vassiliev H."/>
            <person name="Vo A."/>
            <person name="Wangchuk T."/>
            <person name="Wangdi T."/>
            <person name="Weiand M."/>
            <person name="Wilkinson J."/>
            <person name="Wilson A."/>
            <person name="Yadav S."/>
            <person name="Young G."/>
            <person name="Yu Q."/>
            <person name="Zembek L."/>
            <person name="Zhong D."/>
            <person name="Zimmer A."/>
            <person name="Zwirko Z."/>
            <person name="Jaffe D.B."/>
            <person name="Alvarez P."/>
            <person name="Brockman W."/>
            <person name="Butler J."/>
            <person name="Chin C."/>
            <person name="Gnerre S."/>
            <person name="Grabherr M."/>
            <person name="Kleber M."/>
            <person name="Mauceli E."/>
            <person name="MacCallum I."/>
        </authorList>
    </citation>
    <scope>NUCLEOTIDE SEQUENCE [LARGE SCALE GENOMIC DNA]</scope>
    <source>
        <strain evidence="4">MSH-3 / Tucson 14011-0111.49</strain>
    </source>
</reference>
<feature type="region of interest" description="Disordered" evidence="1">
    <location>
        <begin position="1"/>
        <end position="28"/>
    </location>
</feature>
<evidence type="ECO:0000259" key="2">
    <source>
        <dbReference type="Pfam" id="PF15918"/>
    </source>
</evidence>
<name>B4GSE9_DROPE</name>
<evidence type="ECO:0000256" key="1">
    <source>
        <dbReference type="SAM" id="MobiDB-lite"/>
    </source>
</evidence>
<evidence type="ECO:0000313" key="4">
    <source>
        <dbReference type="Proteomes" id="UP000008744"/>
    </source>
</evidence>
<organism evidence="4">
    <name type="scientific">Drosophila persimilis</name>
    <name type="common">Fruit fly</name>
    <dbReference type="NCBI Taxonomy" id="7234"/>
    <lineage>
        <taxon>Eukaryota</taxon>
        <taxon>Metazoa</taxon>
        <taxon>Ecdysozoa</taxon>
        <taxon>Arthropoda</taxon>
        <taxon>Hexapoda</taxon>
        <taxon>Insecta</taxon>
        <taxon>Pterygota</taxon>
        <taxon>Neoptera</taxon>
        <taxon>Endopterygota</taxon>
        <taxon>Diptera</taxon>
        <taxon>Brachycera</taxon>
        <taxon>Muscomorpha</taxon>
        <taxon>Ephydroidea</taxon>
        <taxon>Drosophilidae</taxon>
        <taxon>Drosophila</taxon>
        <taxon>Sophophora</taxon>
    </lineage>
</organism>
<dbReference type="AlphaFoldDB" id="B4GSE9"/>
<dbReference type="Pfam" id="PF15918">
    <property type="entry name" value="DUF4744"/>
    <property type="match status" value="1"/>
</dbReference>
<evidence type="ECO:0000313" key="3">
    <source>
        <dbReference type="EMBL" id="EDW25308.1"/>
    </source>
</evidence>
<proteinExistence type="predicted"/>
<feature type="compositionally biased region" description="Basic and acidic residues" evidence="1">
    <location>
        <begin position="1"/>
        <end position="10"/>
    </location>
</feature>
<feature type="domain" description="DUF4744" evidence="2">
    <location>
        <begin position="45"/>
        <end position="114"/>
    </location>
</feature>
<dbReference type="EMBL" id="CH479189">
    <property type="protein sequence ID" value="EDW25308.1"/>
    <property type="molecule type" value="Genomic_DNA"/>
</dbReference>
<sequence length="115" mass="13367">MEARSDDNKTKSLLSRSRTRGSERRPRTYLHYATPQAESYPISLCQTEFCPCIIEAIRDRTSPIPDEQDRHQDKCARLARTEPNKQSSSFELAIHNKDFDYFNQCEGIRGLLDSR</sequence>
<accession>B4GSE9</accession>
<dbReference type="Proteomes" id="UP000008744">
    <property type="component" value="Unassembled WGS sequence"/>
</dbReference>
<gene>
    <name evidence="3" type="primary">Dper\GL26500</name>
    <name evidence="3" type="ORF">Dper_GL26500</name>
</gene>